<reference evidence="5 6" key="1">
    <citation type="submission" date="2017-03" db="EMBL/GenBank/DDBJ databases">
        <authorList>
            <person name="Afonso C.L."/>
            <person name="Miller P.J."/>
            <person name="Scott M.A."/>
            <person name="Spackman E."/>
            <person name="Goraichik I."/>
            <person name="Dimitrov K.M."/>
            <person name="Suarez D.L."/>
            <person name="Swayne D.E."/>
        </authorList>
    </citation>
    <scope>NUCLEOTIDE SEQUENCE [LARGE SCALE GENOMIC DNA]</scope>
    <source>
        <strain evidence="5 6">CECT 7023</strain>
    </source>
</reference>
<gene>
    <name evidence="5" type="primary">rhmD_2</name>
    <name evidence="5" type="ORF">ROA7023_03949</name>
</gene>
<dbReference type="InterPro" id="IPR029017">
    <property type="entry name" value="Enolase-like_N"/>
</dbReference>
<dbReference type="Proteomes" id="UP000193900">
    <property type="component" value="Unassembled WGS sequence"/>
</dbReference>
<dbReference type="GO" id="GO:0050032">
    <property type="term" value="F:L-rhamnonate dehydratase activity"/>
    <property type="evidence" value="ECO:0007669"/>
    <property type="project" value="UniProtKB-EC"/>
</dbReference>
<comment type="cofactor">
    <cofactor evidence="1">
        <name>Mg(2+)</name>
        <dbReference type="ChEBI" id="CHEBI:18420"/>
    </cofactor>
</comment>
<dbReference type="SMART" id="SM00922">
    <property type="entry name" value="MR_MLE"/>
    <property type="match status" value="1"/>
</dbReference>
<dbReference type="EMBL" id="FWFZ01000035">
    <property type="protein sequence ID" value="SLN75378.1"/>
    <property type="molecule type" value="Genomic_DNA"/>
</dbReference>
<dbReference type="SUPFAM" id="SSF51604">
    <property type="entry name" value="Enolase C-terminal domain-like"/>
    <property type="match status" value="1"/>
</dbReference>
<dbReference type="AlphaFoldDB" id="A0A1Y5U276"/>
<dbReference type="GO" id="GO:0000287">
    <property type="term" value="F:magnesium ion binding"/>
    <property type="evidence" value="ECO:0007669"/>
    <property type="project" value="TreeGrafter"/>
</dbReference>
<keyword evidence="3" id="KW-0460">Magnesium</keyword>
<dbReference type="Gene3D" id="3.30.390.10">
    <property type="entry name" value="Enolase-like, N-terminal domain"/>
    <property type="match status" value="1"/>
</dbReference>
<sequence length="394" mass="43477">MKISKIEAFPIENLTIRSGWTEGGDNGTARRAPWQVAAEVANPMSRYPRYRALRESWRGKFDAVGVLVTANDGSWGFGTSVFGPATTSLVNDHLGPLLLGENPMATDRLFDMMMRISSPYSPAGLASYAISAIDLALWDLKGRVLNMPVYELAGGPARERQYCYATGNDTDWHMELGFTGTKLACPYGAADGRDGLRGNEELVAKTRELIGPDVELMLDCWMAFDVEFAVRLAERLRPYDLKWIEDCLIPEDLPAHKALRERLPWMTLTGGEHWYTPHAFFAGARDRVFDIFQPDIHWAGGLTACRRIADMADAAGLEVILHAGMNSPYGQHLTYAHPNMRWGEYFVGGAPGLPLENITGYPGMAVPQDGYCVPSDAPGFGHGFTPDTLDKITI</sequence>
<evidence type="ECO:0000313" key="5">
    <source>
        <dbReference type="EMBL" id="SLN75378.1"/>
    </source>
</evidence>
<evidence type="ECO:0000256" key="2">
    <source>
        <dbReference type="ARBA" id="ARBA00022723"/>
    </source>
</evidence>
<dbReference type="SFLD" id="SFLDG00179">
    <property type="entry name" value="mandelate_racemase"/>
    <property type="match status" value="1"/>
</dbReference>
<keyword evidence="5" id="KW-0456">Lyase</keyword>
<organism evidence="5 6">
    <name type="scientific">Roseisalinus antarcticus</name>
    <dbReference type="NCBI Taxonomy" id="254357"/>
    <lineage>
        <taxon>Bacteria</taxon>
        <taxon>Pseudomonadati</taxon>
        <taxon>Pseudomonadota</taxon>
        <taxon>Alphaproteobacteria</taxon>
        <taxon>Rhodobacterales</taxon>
        <taxon>Roseobacteraceae</taxon>
        <taxon>Roseisalinus</taxon>
    </lineage>
</organism>
<dbReference type="InterPro" id="IPR013342">
    <property type="entry name" value="Mandelate_racemase_C"/>
</dbReference>
<dbReference type="InterPro" id="IPR013341">
    <property type="entry name" value="Mandelate_racemase_N_dom"/>
</dbReference>
<dbReference type="RefSeq" id="WP_085880676.1">
    <property type="nucleotide sequence ID" value="NZ_FWFZ01000035.1"/>
</dbReference>
<proteinExistence type="predicted"/>
<protein>
    <submittedName>
        <fullName evidence="5">L-rhamnonate dehydratase</fullName>
        <ecNumber evidence="5">4.2.1.90</ecNumber>
    </submittedName>
</protein>
<dbReference type="PANTHER" id="PTHR13794">
    <property type="entry name" value="ENOLASE SUPERFAMILY, MANDELATE RACEMASE"/>
    <property type="match status" value="1"/>
</dbReference>
<dbReference type="InterPro" id="IPR029065">
    <property type="entry name" value="Enolase_C-like"/>
</dbReference>
<keyword evidence="6" id="KW-1185">Reference proteome</keyword>
<dbReference type="SUPFAM" id="SSF54826">
    <property type="entry name" value="Enolase N-terminal domain-like"/>
    <property type="match status" value="1"/>
</dbReference>
<dbReference type="OrthoDB" id="9802699at2"/>
<dbReference type="EC" id="4.2.1.90" evidence="5"/>
<dbReference type="Pfam" id="PF02746">
    <property type="entry name" value="MR_MLE_N"/>
    <property type="match status" value="1"/>
</dbReference>
<dbReference type="Gene3D" id="3.20.20.120">
    <property type="entry name" value="Enolase-like C-terminal domain"/>
    <property type="match status" value="1"/>
</dbReference>
<dbReference type="InterPro" id="IPR036849">
    <property type="entry name" value="Enolase-like_C_sf"/>
</dbReference>
<evidence type="ECO:0000259" key="4">
    <source>
        <dbReference type="SMART" id="SM00922"/>
    </source>
</evidence>
<keyword evidence="2" id="KW-0479">Metal-binding</keyword>
<feature type="domain" description="Mandelate racemase/muconate lactonizing enzyme C-terminal" evidence="4">
    <location>
        <begin position="167"/>
        <end position="266"/>
    </location>
</feature>
<evidence type="ECO:0000256" key="1">
    <source>
        <dbReference type="ARBA" id="ARBA00001946"/>
    </source>
</evidence>
<accession>A0A1Y5U276</accession>
<name>A0A1Y5U276_9RHOB</name>
<dbReference type="Pfam" id="PF13378">
    <property type="entry name" value="MR_MLE_C"/>
    <property type="match status" value="1"/>
</dbReference>
<dbReference type="GO" id="GO:0016052">
    <property type="term" value="P:carbohydrate catabolic process"/>
    <property type="evidence" value="ECO:0007669"/>
    <property type="project" value="TreeGrafter"/>
</dbReference>
<evidence type="ECO:0000256" key="3">
    <source>
        <dbReference type="ARBA" id="ARBA00022842"/>
    </source>
</evidence>
<evidence type="ECO:0000313" key="6">
    <source>
        <dbReference type="Proteomes" id="UP000193900"/>
    </source>
</evidence>
<dbReference type="PANTHER" id="PTHR13794:SF58">
    <property type="entry name" value="MITOCHONDRIAL ENOLASE SUPERFAMILY MEMBER 1"/>
    <property type="match status" value="1"/>
</dbReference>
<dbReference type="InterPro" id="IPR046945">
    <property type="entry name" value="RHMD-like"/>
</dbReference>
<dbReference type="SFLD" id="SFLDS00001">
    <property type="entry name" value="Enolase"/>
    <property type="match status" value="1"/>
</dbReference>